<name>A0A919VL96_9CLOT</name>
<proteinExistence type="predicted"/>
<organism evidence="1 2">
    <name type="scientific">Clostridium polyendosporum</name>
    <dbReference type="NCBI Taxonomy" id="69208"/>
    <lineage>
        <taxon>Bacteria</taxon>
        <taxon>Bacillati</taxon>
        <taxon>Bacillota</taxon>
        <taxon>Clostridia</taxon>
        <taxon>Eubacteriales</taxon>
        <taxon>Clostridiaceae</taxon>
        <taxon>Clostridium</taxon>
    </lineage>
</organism>
<reference evidence="1" key="1">
    <citation type="submission" date="2021-03" db="EMBL/GenBank/DDBJ databases">
        <title>Taxonomic study of Clostridium polyendosporum from meadow-gley soil under rice.</title>
        <authorList>
            <person name="Kobayashi H."/>
            <person name="Tanizawa Y."/>
            <person name="Yagura M."/>
        </authorList>
    </citation>
    <scope>NUCLEOTIDE SEQUENCE</scope>
    <source>
        <strain evidence="1">JCM 30710</strain>
    </source>
</reference>
<dbReference type="Proteomes" id="UP000679179">
    <property type="component" value="Unassembled WGS sequence"/>
</dbReference>
<dbReference type="EMBL" id="BOPZ01000006">
    <property type="protein sequence ID" value="GIM28383.1"/>
    <property type="molecule type" value="Genomic_DNA"/>
</dbReference>
<keyword evidence="2" id="KW-1185">Reference proteome</keyword>
<dbReference type="AlphaFoldDB" id="A0A919VL96"/>
<sequence length="85" mass="9611">MKILDIWTPVTYHRYCNAYKGYNQSFMITKHSAKNSYLSANIKGIDNVVLAGQWLNPPGGLPGAAIQGKYSIQRILKKEKRSIKI</sequence>
<evidence type="ECO:0000313" key="1">
    <source>
        <dbReference type="EMBL" id="GIM28383.1"/>
    </source>
</evidence>
<protein>
    <submittedName>
        <fullName evidence="1">Uncharacterized protein</fullName>
    </submittedName>
</protein>
<comment type="caution">
    <text evidence="1">The sequence shown here is derived from an EMBL/GenBank/DDBJ whole genome shotgun (WGS) entry which is preliminary data.</text>
</comment>
<gene>
    <name evidence="1" type="ORF">CPJCM30710_10490</name>
</gene>
<evidence type="ECO:0000313" key="2">
    <source>
        <dbReference type="Proteomes" id="UP000679179"/>
    </source>
</evidence>
<accession>A0A919VL96</accession>
<dbReference type="RefSeq" id="WP_212903119.1">
    <property type="nucleotide sequence ID" value="NZ_BOPZ01000006.1"/>
</dbReference>